<dbReference type="OrthoDB" id="1744869at2759"/>
<reference evidence="1" key="1">
    <citation type="journal article" date="2020" name="Stud. Mycol.">
        <title>101 Dothideomycetes genomes: a test case for predicting lifestyles and emergence of pathogens.</title>
        <authorList>
            <person name="Haridas S."/>
            <person name="Albert R."/>
            <person name="Binder M."/>
            <person name="Bloem J."/>
            <person name="Labutti K."/>
            <person name="Salamov A."/>
            <person name="Andreopoulos B."/>
            <person name="Baker S."/>
            <person name="Barry K."/>
            <person name="Bills G."/>
            <person name="Bluhm B."/>
            <person name="Cannon C."/>
            <person name="Castanera R."/>
            <person name="Culley D."/>
            <person name="Daum C."/>
            <person name="Ezra D."/>
            <person name="Gonzalez J."/>
            <person name="Henrissat B."/>
            <person name="Kuo A."/>
            <person name="Liang C."/>
            <person name="Lipzen A."/>
            <person name="Lutzoni F."/>
            <person name="Magnuson J."/>
            <person name="Mondo S."/>
            <person name="Nolan M."/>
            <person name="Ohm R."/>
            <person name="Pangilinan J."/>
            <person name="Park H.-J."/>
            <person name="Ramirez L."/>
            <person name="Alfaro M."/>
            <person name="Sun H."/>
            <person name="Tritt A."/>
            <person name="Yoshinaga Y."/>
            <person name="Zwiers L.-H."/>
            <person name="Turgeon B."/>
            <person name="Goodwin S."/>
            <person name="Spatafora J."/>
            <person name="Crous P."/>
            <person name="Grigoriev I."/>
        </authorList>
    </citation>
    <scope>NUCLEOTIDE SEQUENCE</scope>
    <source>
        <strain evidence="1">CBS 122368</strain>
    </source>
</reference>
<proteinExistence type="predicted"/>
<dbReference type="RefSeq" id="XP_033686190.1">
    <property type="nucleotide sequence ID" value="XM_033828688.1"/>
</dbReference>
<dbReference type="GeneID" id="54582018"/>
<sequence length="582" mass="63254">MPPWVARPCHVLRAPPCAIAVLPRVQRPPRCARDCARRSYAQDSKQDDTTLKLSTSNSAIIIPSSVVDTQPEDLVAHIEPVDRRRLSRDRFAVFFVTPTFAPWLLDDETFLHKALRRAYKHIIAREKLPYARIHALCAVVDKLPTPSPITNIEALQNGAPQRTRQPPVLETGHEGMAYTTLRFSDSVSSSSPIADDKAAISFISSADWEPNGYFGDTLRLPVANTVFQTGLPTTMTFSTWEKGKGAKDLTLKSKQSITHHGIKIHPGGSTTQCVTALAIPLVPLTMPRRVDASMGNILRRVIDAGGKSVTASEELEQVVPQYFTCRGEPSQAASVWALVIPKETLSPVLQKTRRMLGRLRVEGVSGPSLTQKELWEALWQRDPPLWNDLVPTALAAGARLHRVLSGGGGWGKKAGLLSLDPVATTERFGPSVMQGDTDLFDGPGDLSAALQQVAHDGDSIQFFISPTTTQAEAGELNASTESAMPWGWELGTIPSTADALPMGSSQHDVSKSNEVFVFRDCFGALTEGGMTLDRRFKLESGDSFSRIGSTIVDVPFSRFSAVNLASGEEGPEEDVGGPEENM</sequence>
<accession>A0A6A6ILB0</accession>
<dbReference type="Proteomes" id="UP000800094">
    <property type="component" value="Unassembled WGS sequence"/>
</dbReference>
<keyword evidence="2" id="KW-1185">Reference proteome</keyword>
<protein>
    <submittedName>
        <fullName evidence="1">Uncharacterized protein</fullName>
    </submittedName>
</protein>
<evidence type="ECO:0000313" key="1">
    <source>
        <dbReference type="EMBL" id="KAF2251186.1"/>
    </source>
</evidence>
<gene>
    <name evidence="1" type="ORF">BU26DRAFT_517900</name>
</gene>
<organism evidence="1 2">
    <name type="scientific">Trematosphaeria pertusa</name>
    <dbReference type="NCBI Taxonomy" id="390896"/>
    <lineage>
        <taxon>Eukaryota</taxon>
        <taxon>Fungi</taxon>
        <taxon>Dikarya</taxon>
        <taxon>Ascomycota</taxon>
        <taxon>Pezizomycotina</taxon>
        <taxon>Dothideomycetes</taxon>
        <taxon>Pleosporomycetidae</taxon>
        <taxon>Pleosporales</taxon>
        <taxon>Massarineae</taxon>
        <taxon>Trematosphaeriaceae</taxon>
        <taxon>Trematosphaeria</taxon>
    </lineage>
</organism>
<evidence type="ECO:0000313" key="2">
    <source>
        <dbReference type="Proteomes" id="UP000800094"/>
    </source>
</evidence>
<dbReference type="EMBL" id="ML987193">
    <property type="protein sequence ID" value="KAF2251186.1"/>
    <property type="molecule type" value="Genomic_DNA"/>
</dbReference>
<name>A0A6A6ILB0_9PLEO</name>
<dbReference type="AlphaFoldDB" id="A0A6A6ILB0"/>